<dbReference type="SUPFAM" id="SSF56112">
    <property type="entry name" value="Protein kinase-like (PK-like)"/>
    <property type="match status" value="1"/>
</dbReference>
<organism evidence="2 3">
    <name type="scientific">Cajanus cajan</name>
    <name type="common">Pigeon pea</name>
    <name type="synonym">Cajanus indicus</name>
    <dbReference type="NCBI Taxonomy" id="3821"/>
    <lineage>
        <taxon>Eukaryota</taxon>
        <taxon>Viridiplantae</taxon>
        <taxon>Streptophyta</taxon>
        <taxon>Embryophyta</taxon>
        <taxon>Tracheophyta</taxon>
        <taxon>Spermatophyta</taxon>
        <taxon>Magnoliopsida</taxon>
        <taxon>eudicotyledons</taxon>
        <taxon>Gunneridae</taxon>
        <taxon>Pentapetalae</taxon>
        <taxon>rosids</taxon>
        <taxon>fabids</taxon>
        <taxon>Fabales</taxon>
        <taxon>Fabaceae</taxon>
        <taxon>Papilionoideae</taxon>
        <taxon>50 kb inversion clade</taxon>
        <taxon>NPAAA clade</taxon>
        <taxon>indigoferoid/millettioid clade</taxon>
        <taxon>Phaseoleae</taxon>
        <taxon>Cajanus</taxon>
    </lineage>
</organism>
<keyword evidence="1" id="KW-0472">Membrane</keyword>
<proteinExistence type="predicted"/>
<dbReference type="AlphaFoldDB" id="A0A151RVX3"/>
<dbReference type="InterPro" id="IPR011009">
    <property type="entry name" value="Kinase-like_dom_sf"/>
</dbReference>
<name>A0A151RVX3_CAJCA</name>
<dbReference type="STRING" id="3821.A0A151RVX3"/>
<evidence type="ECO:0000313" key="3">
    <source>
        <dbReference type="Proteomes" id="UP000075243"/>
    </source>
</evidence>
<dbReference type="EMBL" id="KQ483550">
    <property type="protein sequence ID" value="KYP46680.1"/>
    <property type="molecule type" value="Genomic_DNA"/>
</dbReference>
<evidence type="ECO:0000313" key="2">
    <source>
        <dbReference type="EMBL" id="KYP46680.1"/>
    </source>
</evidence>
<feature type="non-terminal residue" evidence="2">
    <location>
        <position position="1"/>
    </location>
</feature>
<evidence type="ECO:0000256" key="1">
    <source>
        <dbReference type="SAM" id="Phobius"/>
    </source>
</evidence>
<keyword evidence="2" id="KW-0808">Transferase</keyword>
<keyword evidence="1" id="KW-1133">Transmembrane helix</keyword>
<sequence>NGLLRNMKSFLEVLTLNLLHHSNHVNPFSYYGDRDQKLITCEYMSLGSLEDHLQGSCISTAIYFFLYLKFYIILVDIGYIRMACEYLSWKEITRVGTNTN</sequence>
<gene>
    <name evidence="2" type="ORF">KK1_031706</name>
</gene>
<dbReference type="GO" id="GO:0016301">
    <property type="term" value="F:kinase activity"/>
    <property type="evidence" value="ECO:0007669"/>
    <property type="project" value="UniProtKB-KW"/>
</dbReference>
<reference evidence="2" key="1">
    <citation type="journal article" date="2012" name="Nat. Biotechnol.">
        <title>Draft genome sequence of pigeonpea (Cajanus cajan), an orphan legume crop of resource-poor farmers.</title>
        <authorList>
            <person name="Varshney R.K."/>
            <person name="Chen W."/>
            <person name="Li Y."/>
            <person name="Bharti A.K."/>
            <person name="Saxena R.K."/>
            <person name="Schlueter J.A."/>
            <person name="Donoghue M.T."/>
            <person name="Azam S."/>
            <person name="Fan G."/>
            <person name="Whaley A.M."/>
            <person name="Farmer A.D."/>
            <person name="Sheridan J."/>
            <person name="Iwata A."/>
            <person name="Tuteja R."/>
            <person name="Penmetsa R.V."/>
            <person name="Wu W."/>
            <person name="Upadhyaya H.D."/>
            <person name="Yang S.P."/>
            <person name="Shah T."/>
            <person name="Saxena K.B."/>
            <person name="Michael T."/>
            <person name="McCombie W.R."/>
            <person name="Yang B."/>
            <person name="Zhang G."/>
            <person name="Yang H."/>
            <person name="Wang J."/>
            <person name="Spillane C."/>
            <person name="Cook D.R."/>
            <person name="May G.D."/>
            <person name="Xu X."/>
            <person name="Jackson S.A."/>
        </authorList>
    </citation>
    <scope>NUCLEOTIDE SEQUENCE [LARGE SCALE GENOMIC DNA]</scope>
</reference>
<accession>A0A151RVX3</accession>
<keyword evidence="3" id="KW-1185">Reference proteome</keyword>
<dbReference type="Proteomes" id="UP000075243">
    <property type="component" value="Unassembled WGS sequence"/>
</dbReference>
<dbReference type="Gene3D" id="1.10.510.10">
    <property type="entry name" value="Transferase(Phosphotransferase) domain 1"/>
    <property type="match status" value="1"/>
</dbReference>
<keyword evidence="2" id="KW-0418">Kinase</keyword>
<dbReference type="Gramene" id="C.cajan_31105.t">
    <property type="protein sequence ID" value="C.cajan_31105.t.cds1"/>
    <property type="gene ID" value="C.cajan_31105"/>
</dbReference>
<keyword evidence="1" id="KW-0812">Transmembrane</keyword>
<protein>
    <submittedName>
        <fullName evidence="2">Serine/threonine-protein kinase PBS1</fullName>
    </submittedName>
</protein>
<feature type="transmembrane region" description="Helical" evidence="1">
    <location>
        <begin position="61"/>
        <end position="80"/>
    </location>
</feature>